<keyword evidence="4" id="KW-0575">Peroxidase</keyword>
<comment type="catalytic activity">
    <reaction evidence="12">
        <text>a hydroperoxide + [thioredoxin]-dithiol = an alcohol + [thioredoxin]-disulfide + H2O</text>
        <dbReference type="Rhea" id="RHEA:62620"/>
        <dbReference type="Rhea" id="RHEA-COMP:10698"/>
        <dbReference type="Rhea" id="RHEA-COMP:10700"/>
        <dbReference type="ChEBI" id="CHEBI:15377"/>
        <dbReference type="ChEBI" id="CHEBI:29950"/>
        <dbReference type="ChEBI" id="CHEBI:30879"/>
        <dbReference type="ChEBI" id="CHEBI:35924"/>
        <dbReference type="ChEBI" id="CHEBI:50058"/>
        <dbReference type="EC" id="1.11.1.24"/>
    </reaction>
</comment>
<dbReference type="SUPFAM" id="SSF52833">
    <property type="entry name" value="Thioredoxin-like"/>
    <property type="match status" value="1"/>
</dbReference>
<evidence type="ECO:0000256" key="11">
    <source>
        <dbReference type="ARBA" id="ARBA00042639"/>
    </source>
</evidence>
<gene>
    <name evidence="15" type="ORF">FPZ52_04035</name>
</gene>
<comment type="subunit">
    <text evidence="2">Monomer.</text>
</comment>
<comment type="similarity">
    <text evidence="10">Belongs to the peroxiredoxin family. BCP/PrxQ subfamily.</text>
</comment>
<dbReference type="EMBL" id="CP042261">
    <property type="protein sequence ID" value="QDY68881.1"/>
    <property type="molecule type" value="Genomic_DNA"/>
</dbReference>
<dbReference type="GO" id="GO:0008379">
    <property type="term" value="F:thioredoxin peroxidase activity"/>
    <property type="evidence" value="ECO:0007669"/>
    <property type="project" value="TreeGrafter"/>
</dbReference>
<dbReference type="InterPro" id="IPR050924">
    <property type="entry name" value="Peroxiredoxin_BCP/PrxQ"/>
</dbReference>
<dbReference type="KEGG" id="lit:FPZ52_04035"/>
<accession>A0A5B8IVI9</accession>
<dbReference type="GO" id="GO:0005737">
    <property type="term" value="C:cytoplasm"/>
    <property type="evidence" value="ECO:0007669"/>
    <property type="project" value="TreeGrafter"/>
</dbReference>
<evidence type="ECO:0000256" key="7">
    <source>
        <dbReference type="ARBA" id="ARBA00023157"/>
    </source>
</evidence>
<dbReference type="InterPro" id="IPR024706">
    <property type="entry name" value="Peroxiredoxin_AhpC-typ"/>
</dbReference>
<dbReference type="GO" id="GO:0034599">
    <property type="term" value="P:cellular response to oxidative stress"/>
    <property type="evidence" value="ECO:0007669"/>
    <property type="project" value="TreeGrafter"/>
</dbReference>
<evidence type="ECO:0000256" key="5">
    <source>
        <dbReference type="ARBA" id="ARBA00022862"/>
    </source>
</evidence>
<evidence type="ECO:0000313" key="16">
    <source>
        <dbReference type="Proteomes" id="UP000318483"/>
    </source>
</evidence>
<evidence type="ECO:0000256" key="8">
    <source>
        <dbReference type="ARBA" id="ARBA00023284"/>
    </source>
</evidence>
<dbReference type="InterPro" id="IPR036249">
    <property type="entry name" value="Thioredoxin-like_sf"/>
</dbReference>
<dbReference type="InterPro" id="IPR013766">
    <property type="entry name" value="Thioredoxin_domain"/>
</dbReference>
<comment type="function">
    <text evidence="1">Thiol-specific peroxidase that catalyzes the reduction of hydrogen peroxide and organic hydroperoxides to water and alcohols, respectively. Plays a role in cell protection against oxidative stress by detoxifying peroxides and as sensor of hydrogen peroxide-mediated signaling events.</text>
</comment>
<evidence type="ECO:0000256" key="10">
    <source>
        <dbReference type="ARBA" id="ARBA00038489"/>
    </source>
</evidence>
<proteinExistence type="inferred from homology"/>
<dbReference type="AlphaFoldDB" id="A0A5B8IVI9"/>
<dbReference type="RefSeq" id="WP_146363949.1">
    <property type="nucleotide sequence ID" value="NZ_CP042261.1"/>
</dbReference>
<evidence type="ECO:0000256" key="13">
    <source>
        <dbReference type="PIRSR" id="PIRSR000239-1"/>
    </source>
</evidence>
<evidence type="ECO:0000256" key="2">
    <source>
        <dbReference type="ARBA" id="ARBA00011245"/>
    </source>
</evidence>
<keyword evidence="16" id="KW-1185">Reference proteome</keyword>
<keyword evidence="5" id="KW-0049">Antioxidant</keyword>
<keyword evidence="8" id="KW-0676">Redox-active center</keyword>
<dbReference type="PIRSF" id="PIRSF000239">
    <property type="entry name" value="AHPC"/>
    <property type="match status" value="1"/>
</dbReference>
<dbReference type="CDD" id="cd03017">
    <property type="entry name" value="PRX_BCP"/>
    <property type="match status" value="1"/>
</dbReference>
<dbReference type="Gene3D" id="3.40.30.10">
    <property type="entry name" value="Glutaredoxin"/>
    <property type="match status" value="1"/>
</dbReference>
<dbReference type="InterPro" id="IPR000866">
    <property type="entry name" value="AhpC/TSA"/>
</dbReference>
<dbReference type="GO" id="GO:0045454">
    <property type="term" value="P:cell redox homeostasis"/>
    <property type="evidence" value="ECO:0007669"/>
    <property type="project" value="TreeGrafter"/>
</dbReference>
<name>A0A5B8IVI9_9RHOB</name>
<evidence type="ECO:0000259" key="14">
    <source>
        <dbReference type="PROSITE" id="PS51352"/>
    </source>
</evidence>
<feature type="active site" description="Cysteine sulfenic acid (-SOH) intermediate; for peroxidase activity" evidence="13">
    <location>
        <position position="44"/>
    </location>
</feature>
<feature type="domain" description="Thioredoxin" evidence="14">
    <location>
        <begin position="2"/>
        <end position="155"/>
    </location>
</feature>
<keyword evidence="6" id="KW-0560">Oxidoreductase</keyword>
<dbReference type="FunFam" id="3.40.30.10:FF:000007">
    <property type="entry name" value="Thioredoxin-dependent thiol peroxidase"/>
    <property type="match status" value="1"/>
</dbReference>
<evidence type="ECO:0000256" key="4">
    <source>
        <dbReference type="ARBA" id="ARBA00022559"/>
    </source>
</evidence>
<keyword evidence="7" id="KW-1015">Disulfide bond</keyword>
<protein>
    <recommendedName>
        <fullName evidence="3">thioredoxin-dependent peroxiredoxin</fullName>
        <ecNumber evidence="3">1.11.1.24</ecNumber>
    </recommendedName>
    <alternativeName>
        <fullName evidence="9">Thioredoxin peroxidase</fullName>
    </alternativeName>
    <alternativeName>
        <fullName evidence="11">Thioredoxin-dependent peroxiredoxin Bcp</fullName>
    </alternativeName>
</protein>
<evidence type="ECO:0000313" key="15">
    <source>
        <dbReference type="EMBL" id="QDY68881.1"/>
    </source>
</evidence>
<dbReference type="Proteomes" id="UP000318483">
    <property type="component" value="Chromosome"/>
</dbReference>
<evidence type="ECO:0000256" key="1">
    <source>
        <dbReference type="ARBA" id="ARBA00003330"/>
    </source>
</evidence>
<dbReference type="EC" id="1.11.1.24" evidence="3"/>
<dbReference type="OrthoDB" id="9812811at2"/>
<sequence length="156" mass="17457">MTEIGQLAPDFTLPQDGGPDITLSELRPNLVVLYFYPRDDTSGCTKQAIGFTEERAAFRDAGATIIGVSRDTVQKHAKFREKHGLGIALLSDEDGQVCENYGVWTEKQMYGRTFWGIERSTFLIDGDGMLLREWRKVKLKGHIEEVIAAIHAARKG</sequence>
<dbReference type="Pfam" id="PF00578">
    <property type="entry name" value="AhpC-TSA"/>
    <property type="match status" value="1"/>
</dbReference>
<reference evidence="15 16" key="1">
    <citation type="submission" date="2019-07" db="EMBL/GenBank/DDBJ databases">
        <title>Litoreibacter alkalisoli sp. nov., isolated from saline-alkaline soil.</title>
        <authorList>
            <person name="Wang S."/>
            <person name="Xu L."/>
            <person name="Xing Y.-T."/>
            <person name="Sun J.-Q."/>
        </authorList>
    </citation>
    <scope>NUCLEOTIDE SEQUENCE [LARGE SCALE GENOMIC DNA]</scope>
    <source>
        <strain evidence="15 16">LN3S51</strain>
    </source>
</reference>
<evidence type="ECO:0000256" key="12">
    <source>
        <dbReference type="ARBA" id="ARBA00049091"/>
    </source>
</evidence>
<organism evidence="15 16">
    <name type="scientific">Qingshengfaniella alkalisoli</name>
    <dbReference type="NCBI Taxonomy" id="2599296"/>
    <lineage>
        <taxon>Bacteria</taxon>
        <taxon>Pseudomonadati</taxon>
        <taxon>Pseudomonadota</taxon>
        <taxon>Alphaproteobacteria</taxon>
        <taxon>Rhodobacterales</taxon>
        <taxon>Paracoccaceae</taxon>
        <taxon>Qingshengfaniella</taxon>
    </lineage>
</organism>
<evidence type="ECO:0000256" key="6">
    <source>
        <dbReference type="ARBA" id="ARBA00023002"/>
    </source>
</evidence>
<evidence type="ECO:0000256" key="3">
    <source>
        <dbReference type="ARBA" id="ARBA00013017"/>
    </source>
</evidence>
<dbReference type="PANTHER" id="PTHR42801">
    <property type="entry name" value="THIOREDOXIN-DEPENDENT PEROXIDE REDUCTASE"/>
    <property type="match status" value="1"/>
</dbReference>
<evidence type="ECO:0000256" key="9">
    <source>
        <dbReference type="ARBA" id="ARBA00032824"/>
    </source>
</evidence>
<dbReference type="PANTHER" id="PTHR42801:SF4">
    <property type="entry name" value="AHPC_TSA FAMILY PROTEIN"/>
    <property type="match status" value="1"/>
</dbReference>
<dbReference type="PROSITE" id="PS51352">
    <property type="entry name" value="THIOREDOXIN_2"/>
    <property type="match status" value="1"/>
</dbReference>